<dbReference type="EMBL" id="OIVN01000968">
    <property type="protein sequence ID" value="SPC88047.1"/>
    <property type="molecule type" value="Genomic_DNA"/>
</dbReference>
<name>A0A2N9FAX7_FAGSY</name>
<proteinExistence type="predicted"/>
<accession>A0A2N9FAX7</accession>
<gene>
    <name evidence="1" type="ORF">FSB_LOCUS15929</name>
</gene>
<sequence length="72" mass="7478">MRAELSTDSLEIAISTVAVCSGFVEDFWWVCTGCGGAAWRGLAVGRGVAGGFVRWLSVVVGVLVDSGGEGWL</sequence>
<reference evidence="1" key="1">
    <citation type="submission" date="2018-02" db="EMBL/GenBank/DDBJ databases">
        <authorList>
            <person name="Cohen D.B."/>
            <person name="Kent A.D."/>
        </authorList>
    </citation>
    <scope>NUCLEOTIDE SEQUENCE</scope>
</reference>
<organism evidence="1">
    <name type="scientific">Fagus sylvatica</name>
    <name type="common">Beechnut</name>
    <dbReference type="NCBI Taxonomy" id="28930"/>
    <lineage>
        <taxon>Eukaryota</taxon>
        <taxon>Viridiplantae</taxon>
        <taxon>Streptophyta</taxon>
        <taxon>Embryophyta</taxon>
        <taxon>Tracheophyta</taxon>
        <taxon>Spermatophyta</taxon>
        <taxon>Magnoliopsida</taxon>
        <taxon>eudicotyledons</taxon>
        <taxon>Gunneridae</taxon>
        <taxon>Pentapetalae</taxon>
        <taxon>rosids</taxon>
        <taxon>fabids</taxon>
        <taxon>Fagales</taxon>
        <taxon>Fagaceae</taxon>
        <taxon>Fagus</taxon>
    </lineage>
</organism>
<protein>
    <submittedName>
        <fullName evidence="1">Uncharacterized protein</fullName>
    </submittedName>
</protein>
<evidence type="ECO:0000313" key="1">
    <source>
        <dbReference type="EMBL" id="SPC88047.1"/>
    </source>
</evidence>
<dbReference type="AlphaFoldDB" id="A0A2N9FAX7"/>